<name>A0ABP7KZ69_9SPHN</name>
<dbReference type="EMBL" id="BAABBM010000001">
    <property type="protein sequence ID" value="GAA3891748.1"/>
    <property type="molecule type" value="Genomic_DNA"/>
</dbReference>
<evidence type="ECO:0000313" key="2">
    <source>
        <dbReference type="Proteomes" id="UP001500827"/>
    </source>
</evidence>
<organism evidence="1 2">
    <name type="scientific">Sphingomonas limnosediminicola</name>
    <dbReference type="NCBI Taxonomy" id="940133"/>
    <lineage>
        <taxon>Bacteria</taxon>
        <taxon>Pseudomonadati</taxon>
        <taxon>Pseudomonadota</taxon>
        <taxon>Alphaproteobacteria</taxon>
        <taxon>Sphingomonadales</taxon>
        <taxon>Sphingomonadaceae</taxon>
        <taxon>Sphingomonas</taxon>
    </lineage>
</organism>
<keyword evidence="2" id="KW-1185">Reference proteome</keyword>
<reference evidence="2" key="1">
    <citation type="journal article" date="2019" name="Int. J. Syst. Evol. Microbiol.">
        <title>The Global Catalogue of Microorganisms (GCM) 10K type strain sequencing project: providing services to taxonomists for standard genome sequencing and annotation.</title>
        <authorList>
            <consortium name="The Broad Institute Genomics Platform"/>
            <consortium name="The Broad Institute Genome Sequencing Center for Infectious Disease"/>
            <person name="Wu L."/>
            <person name="Ma J."/>
        </authorList>
    </citation>
    <scope>NUCLEOTIDE SEQUENCE [LARGE SCALE GENOMIC DNA]</scope>
    <source>
        <strain evidence="2">JCM 17543</strain>
    </source>
</reference>
<gene>
    <name evidence="1" type="ORF">GCM10022276_08580</name>
</gene>
<dbReference type="Proteomes" id="UP001500827">
    <property type="component" value="Unassembled WGS sequence"/>
</dbReference>
<accession>A0ABP7KZ69</accession>
<sequence length="62" mass="6877">MTYGLSTRAFIEDGPVAQVAQAETMRSTARSWRALDEAHRIELIETALKAANDRIDAYPLAL</sequence>
<comment type="caution">
    <text evidence="1">The sequence shown here is derived from an EMBL/GenBank/DDBJ whole genome shotgun (WGS) entry which is preliminary data.</text>
</comment>
<evidence type="ECO:0000313" key="1">
    <source>
        <dbReference type="EMBL" id="GAA3891748.1"/>
    </source>
</evidence>
<protein>
    <submittedName>
        <fullName evidence="1">Uncharacterized protein</fullName>
    </submittedName>
</protein>
<proteinExistence type="predicted"/>
<dbReference type="RefSeq" id="WP_344698454.1">
    <property type="nucleotide sequence ID" value="NZ_BAABBM010000001.1"/>
</dbReference>